<sequence>MDVTQQNGASSAKRNNNKQVSREEFDEFTAGEGRADERTPRISSSDAEQQQDQTLNASCYCL</sequence>
<dbReference type="EMBL" id="SRLO01000203">
    <property type="protein sequence ID" value="TNN67499.1"/>
    <property type="molecule type" value="Genomic_DNA"/>
</dbReference>
<name>A0A4Z2HNU1_9TELE</name>
<accession>A0A4Z2HNU1</accession>
<feature type="compositionally biased region" description="Polar residues" evidence="1">
    <location>
        <begin position="1"/>
        <end position="19"/>
    </location>
</feature>
<keyword evidence="3" id="KW-1185">Reference proteome</keyword>
<comment type="caution">
    <text evidence="2">The sequence shown here is derived from an EMBL/GenBank/DDBJ whole genome shotgun (WGS) entry which is preliminary data.</text>
</comment>
<dbReference type="Proteomes" id="UP000314294">
    <property type="component" value="Unassembled WGS sequence"/>
</dbReference>
<evidence type="ECO:0000313" key="2">
    <source>
        <dbReference type="EMBL" id="TNN67499.1"/>
    </source>
</evidence>
<feature type="compositionally biased region" description="Polar residues" evidence="1">
    <location>
        <begin position="41"/>
        <end position="62"/>
    </location>
</feature>
<organism evidence="2 3">
    <name type="scientific">Liparis tanakae</name>
    <name type="common">Tanaka's snailfish</name>
    <dbReference type="NCBI Taxonomy" id="230148"/>
    <lineage>
        <taxon>Eukaryota</taxon>
        <taxon>Metazoa</taxon>
        <taxon>Chordata</taxon>
        <taxon>Craniata</taxon>
        <taxon>Vertebrata</taxon>
        <taxon>Euteleostomi</taxon>
        <taxon>Actinopterygii</taxon>
        <taxon>Neopterygii</taxon>
        <taxon>Teleostei</taxon>
        <taxon>Neoteleostei</taxon>
        <taxon>Acanthomorphata</taxon>
        <taxon>Eupercaria</taxon>
        <taxon>Perciformes</taxon>
        <taxon>Cottioidei</taxon>
        <taxon>Cottales</taxon>
        <taxon>Liparidae</taxon>
        <taxon>Liparis</taxon>
    </lineage>
</organism>
<dbReference type="AlphaFoldDB" id="A0A4Z2HNU1"/>
<proteinExistence type="predicted"/>
<feature type="region of interest" description="Disordered" evidence="1">
    <location>
        <begin position="1"/>
        <end position="62"/>
    </location>
</feature>
<reference evidence="2 3" key="1">
    <citation type="submission" date="2019-03" db="EMBL/GenBank/DDBJ databases">
        <title>First draft genome of Liparis tanakae, snailfish: a comprehensive survey of snailfish specific genes.</title>
        <authorList>
            <person name="Kim W."/>
            <person name="Song I."/>
            <person name="Jeong J.-H."/>
            <person name="Kim D."/>
            <person name="Kim S."/>
            <person name="Ryu S."/>
            <person name="Song J.Y."/>
            <person name="Lee S.K."/>
        </authorList>
    </citation>
    <scope>NUCLEOTIDE SEQUENCE [LARGE SCALE GENOMIC DNA]</scope>
    <source>
        <tissue evidence="2">Muscle</tissue>
    </source>
</reference>
<evidence type="ECO:0000256" key="1">
    <source>
        <dbReference type="SAM" id="MobiDB-lite"/>
    </source>
</evidence>
<gene>
    <name evidence="2" type="ORF">EYF80_022305</name>
</gene>
<protein>
    <submittedName>
        <fullName evidence="2">Uncharacterized protein</fullName>
    </submittedName>
</protein>
<evidence type="ECO:0000313" key="3">
    <source>
        <dbReference type="Proteomes" id="UP000314294"/>
    </source>
</evidence>